<dbReference type="GO" id="GO:0005737">
    <property type="term" value="C:cytoplasm"/>
    <property type="evidence" value="ECO:0007669"/>
    <property type="project" value="TreeGrafter"/>
</dbReference>
<dbReference type="InterPro" id="IPR015424">
    <property type="entry name" value="PyrdxlP-dep_Trfase"/>
</dbReference>
<evidence type="ECO:0000256" key="5">
    <source>
        <dbReference type="PIRSR" id="PIRSR001434-2"/>
    </source>
</evidence>
<dbReference type="GO" id="GO:0071269">
    <property type="term" value="P:L-homocysteine biosynthetic process"/>
    <property type="evidence" value="ECO:0007669"/>
    <property type="project" value="TreeGrafter"/>
</dbReference>
<dbReference type="GO" id="GO:0006535">
    <property type="term" value="P:cysteine biosynthetic process from serine"/>
    <property type="evidence" value="ECO:0007669"/>
    <property type="project" value="TreeGrafter"/>
</dbReference>
<gene>
    <name evidence="7" type="ORF">EDC44_11243</name>
</gene>
<protein>
    <submittedName>
        <fullName evidence="7">O-acetylhomoserine sulfhydrylase</fullName>
    </submittedName>
</protein>
<comment type="similarity">
    <text evidence="2 6">Belongs to the trans-sulfuration enzymes family.</text>
</comment>
<evidence type="ECO:0000313" key="8">
    <source>
        <dbReference type="Proteomes" id="UP000295763"/>
    </source>
</evidence>
<dbReference type="Gene3D" id="3.40.640.10">
    <property type="entry name" value="Type I PLP-dependent aspartate aminotransferase-like (Major domain)"/>
    <property type="match status" value="1"/>
</dbReference>
<proteinExistence type="inferred from homology"/>
<dbReference type="GO" id="GO:0019346">
    <property type="term" value="P:transsulfuration"/>
    <property type="evidence" value="ECO:0007669"/>
    <property type="project" value="InterPro"/>
</dbReference>
<comment type="cofactor">
    <cofactor evidence="1 6">
        <name>pyridoxal 5'-phosphate</name>
        <dbReference type="ChEBI" id="CHEBI:597326"/>
    </cofactor>
</comment>
<feature type="modified residue" description="N6-(pyridoxal phosphate)lysine" evidence="5">
    <location>
        <position position="204"/>
    </location>
</feature>
<evidence type="ECO:0000256" key="6">
    <source>
        <dbReference type="RuleBase" id="RU362118"/>
    </source>
</evidence>
<dbReference type="InterPro" id="IPR000277">
    <property type="entry name" value="Cys/Met-Metab_PyrdxlP-dep_enz"/>
</dbReference>
<dbReference type="AlphaFoldDB" id="A0A4R2T2F1"/>
<keyword evidence="4 5" id="KW-0663">Pyridoxal phosphate</keyword>
<name>A0A4R2T2F1_9PAST</name>
<evidence type="ECO:0000256" key="4">
    <source>
        <dbReference type="ARBA" id="ARBA00022898"/>
    </source>
</evidence>
<evidence type="ECO:0000256" key="2">
    <source>
        <dbReference type="ARBA" id="ARBA00009077"/>
    </source>
</evidence>
<dbReference type="InterPro" id="IPR006235">
    <property type="entry name" value="OAc-hSer/O-AcSer_sulfhydrylase"/>
</dbReference>
<keyword evidence="3" id="KW-0808">Transferase</keyword>
<sequence>MKFETQCLHAGYSPKNGEPRVFPIVQSTTFTYDSSESIAKLFKLEEAGSFYTRLENPTNSAVENKIAALEGGVGALCTSSGQAATFYALMNILSAGDHFISASTIYGGTYNLFAHTMQKMGISVTFVDQYASLEVLKSAVRPNTKVIFGETIANPALRVLDIEKFAELAKFANAPLIIDNTFATPYFCRPFEHGANIVVHSTSKYMDGHAVALGGAIVDGGNFDWSGEKFADFNQPDNTYNNIVYTQAFGNLAYIIKARVQLMRDLGSTPAPQNSFLLNLGLETLAVRMKEHARNGQLAAEFLAEHPIVETVNYPGLPTSPDYALKQKYLPNGLCGVLSFVIKGGKPAAEQWLNGLKLISREVHVADIRTCALHPASSTHSQMNEAELAAAKIPAGMIRLSCGIENIDDLIGDITQAFAHIK</sequence>
<evidence type="ECO:0000256" key="3">
    <source>
        <dbReference type="ARBA" id="ARBA00022679"/>
    </source>
</evidence>
<dbReference type="NCBIfam" id="TIGR01326">
    <property type="entry name" value="OAH_OAS_sulfhy"/>
    <property type="match status" value="1"/>
</dbReference>
<dbReference type="InterPro" id="IPR015421">
    <property type="entry name" value="PyrdxlP-dep_Trfase_major"/>
</dbReference>
<dbReference type="InterPro" id="IPR015422">
    <property type="entry name" value="PyrdxlP-dep_Trfase_small"/>
</dbReference>
<dbReference type="PANTHER" id="PTHR43797:SF3">
    <property type="entry name" value="O-ACETYLHOMOSERINE SULFHYDRYLASE"/>
    <property type="match status" value="1"/>
</dbReference>
<dbReference type="Gene3D" id="3.90.1150.10">
    <property type="entry name" value="Aspartate Aminotransferase, domain 1"/>
    <property type="match status" value="1"/>
</dbReference>
<comment type="caution">
    <text evidence="7">The sequence shown here is derived from an EMBL/GenBank/DDBJ whole genome shotgun (WGS) entry which is preliminary data.</text>
</comment>
<dbReference type="GO" id="GO:0004124">
    <property type="term" value="F:cysteine synthase activity"/>
    <property type="evidence" value="ECO:0007669"/>
    <property type="project" value="TreeGrafter"/>
</dbReference>
<accession>A0A4R2T2F1</accession>
<dbReference type="EMBL" id="SLYB01000012">
    <property type="protein sequence ID" value="TCP94984.1"/>
    <property type="molecule type" value="Genomic_DNA"/>
</dbReference>
<dbReference type="Proteomes" id="UP000295763">
    <property type="component" value="Unassembled WGS sequence"/>
</dbReference>
<dbReference type="SUPFAM" id="SSF53383">
    <property type="entry name" value="PLP-dependent transferases"/>
    <property type="match status" value="1"/>
</dbReference>
<dbReference type="FunFam" id="3.40.640.10:FF:000035">
    <property type="entry name" value="O-succinylhomoserine sulfhydrylase"/>
    <property type="match status" value="1"/>
</dbReference>
<dbReference type="RefSeq" id="WP_131976822.1">
    <property type="nucleotide sequence ID" value="NZ_SLYB01000012.1"/>
</dbReference>
<dbReference type="CDD" id="cd00614">
    <property type="entry name" value="CGS_like"/>
    <property type="match status" value="1"/>
</dbReference>
<dbReference type="PANTHER" id="PTHR43797">
    <property type="entry name" value="HOMOCYSTEINE/CYSTEINE SYNTHASE"/>
    <property type="match status" value="1"/>
</dbReference>
<dbReference type="Pfam" id="PF01053">
    <property type="entry name" value="Cys_Met_Meta_PP"/>
    <property type="match status" value="1"/>
</dbReference>
<dbReference type="GO" id="GO:0030170">
    <property type="term" value="F:pyridoxal phosphate binding"/>
    <property type="evidence" value="ECO:0007669"/>
    <property type="project" value="InterPro"/>
</dbReference>
<evidence type="ECO:0000256" key="1">
    <source>
        <dbReference type="ARBA" id="ARBA00001933"/>
    </source>
</evidence>
<evidence type="ECO:0000313" key="7">
    <source>
        <dbReference type="EMBL" id="TCP94984.1"/>
    </source>
</evidence>
<organism evidence="7 8">
    <name type="scientific">Cricetibacter osteomyelitidis</name>
    <dbReference type="NCBI Taxonomy" id="1521931"/>
    <lineage>
        <taxon>Bacteria</taxon>
        <taxon>Pseudomonadati</taxon>
        <taxon>Pseudomonadota</taxon>
        <taxon>Gammaproteobacteria</taxon>
        <taxon>Pasteurellales</taxon>
        <taxon>Pasteurellaceae</taxon>
        <taxon>Cricetibacter</taxon>
    </lineage>
</organism>
<keyword evidence="8" id="KW-1185">Reference proteome</keyword>
<dbReference type="PIRSF" id="PIRSF001434">
    <property type="entry name" value="CGS"/>
    <property type="match status" value="1"/>
</dbReference>
<dbReference type="GO" id="GO:0003961">
    <property type="term" value="F:O-acetylhomoserine aminocarboxypropyltransferase activity"/>
    <property type="evidence" value="ECO:0007669"/>
    <property type="project" value="TreeGrafter"/>
</dbReference>
<reference evidence="7 8" key="1">
    <citation type="submission" date="2019-03" db="EMBL/GenBank/DDBJ databases">
        <title>Genomic Encyclopedia of Type Strains, Phase IV (KMG-IV): sequencing the most valuable type-strain genomes for metagenomic binning, comparative biology and taxonomic classification.</title>
        <authorList>
            <person name="Goeker M."/>
        </authorList>
    </citation>
    <scope>NUCLEOTIDE SEQUENCE [LARGE SCALE GENOMIC DNA]</scope>
    <source>
        <strain evidence="7 8">DSM 28404</strain>
    </source>
</reference>
<dbReference type="OrthoDB" id="9805807at2"/>